<keyword evidence="1" id="KW-0812">Transmembrane</keyword>
<dbReference type="OrthoDB" id="3061561at2759"/>
<dbReference type="AlphaFoldDB" id="A0A3N2PU27"/>
<name>A0A3N2PU27_SODAK</name>
<dbReference type="GeneID" id="39580548"/>
<dbReference type="Proteomes" id="UP000272025">
    <property type="component" value="Unassembled WGS sequence"/>
</dbReference>
<evidence type="ECO:0000313" key="2">
    <source>
        <dbReference type="EMBL" id="ROT38018.1"/>
    </source>
</evidence>
<keyword evidence="3" id="KW-1185">Reference proteome</keyword>
<dbReference type="RefSeq" id="XP_028465824.1">
    <property type="nucleotide sequence ID" value="XM_028612070.1"/>
</dbReference>
<sequence length="88" mass="10527">MVIGGLVPVLSTQPWFDFTFDLLWIWTRKAKKDTFIRRWLFRAVADFAYAVYIMARLVIFVEIFAVFRSMPKDAYHDVHWTAFWPHVG</sequence>
<proteinExistence type="predicted"/>
<gene>
    <name evidence="2" type="ORF">SODALDRAFT_333780</name>
</gene>
<dbReference type="EMBL" id="ML119056">
    <property type="protein sequence ID" value="ROT38018.1"/>
    <property type="molecule type" value="Genomic_DNA"/>
</dbReference>
<feature type="transmembrane region" description="Helical" evidence="1">
    <location>
        <begin position="6"/>
        <end position="26"/>
    </location>
</feature>
<evidence type="ECO:0000313" key="3">
    <source>
        <dbReference type="Proteomes" id="UP000272025"/>
    </source>
</evidence>
<protein>
    <submittedName>
        <fullName evidence="2">Uncharacterized protein</fullName>
    </submittedName>
</protein>
<feature type="transmembrane region" description="Helical" evidence="1">
    <location>
        <begin position="47"/>
        <end position="67"/>
    </location>
</feature>
<evidence type="ECO:0000256" key="1">
    <source>
        <dbReference type="SAM" id="Phobius"/>
    </source>
</evidence>
<accession>A0A3N2PU27</accession>
<reference evidence="2 3" key="1">
    <citation type="journal article" date="2018" name="Mol. Ecol.">
        <title>The obligate alkalophilic soda-lake fungus Sodiomyces alkalinus has shifted to a protein diet.</title>
        <authorList>
            <person name="Grum-Grzhimaylo A.A."/>
            <person name="Falkoski D.L."/>
            <person name="van den Heuvel J."/>
            <person name="Valero-Jimenez C.A."/>
            <person name="Min B."/>
            <person name="Choi I.G."/>
            <person name="Lipzen A."/>
            <person name="Daum C.G."/>
            <person name="Aanen D.K."/>
            <person name="Tsang A."/>
            <person name="Henrissat B."/>
            <person name="Bilanenko E.N."/>
            <person name="de Vries R.P."/>
            <person name="van Kan J.A.L."/>
            <person name="Grigoriev I.V."/>
            <person name="Debets A.J.M."/>
        </authorList>
    </citation>
    <scope>NUCLEOTIDE SEQUENCE [LARGE SCALE GENOMIC DNA]</scope>
    <source>
        <strain evidence="2 3">F11</strain>
    </source>
</reference>
<organism evidence="2 3">
    <name type="scientific">Sodiomyces alkalinus (strain CBS 110278 / VKM F-3762 / F11)</name>
    <name type="common">Alkaliphilic filamentous fungus</name>
    <dbReference type="NCBI Taxonomy" id="1314773"/>
    <lineage>
        <taxon>Eukaryota</taxon>
        <taxon>Fungi</taxon>
        <taxon>Dikarya</taxon>
        <taxon>Ascomycota</taxon>
        <taxon>Pezizomycotina</taxon>
        <taxon>Sordariomycetes</taxon>
        <taxon>Hypocreomycetidae</taxon>
        <taxon>Glomerellales</taxon>
        <taxon>Plectosphaerellaceae</taxon>
        <taxon>Sodiomyces</taxon>
    </lineage>
</organism>
<keyword evidence="1" id="KW-0472">Membrane</keyword>
<keyword evidence="1" id="KW-1133">Transmembrane helix</keyword>